<comment type="function">
    <text evidence="1 10">Promotes plant cell differentiation, organogenesis and somatic embryogenesis as well as cell proliferation.</text>
</comment>
<evidence type="ECO:0000256" key="7">
    <source>
        <dbReference type="ARBA" id="ARBA00022729"/>
    </source>
</evidence>
<evidence type="ECO:0000313" key="12">
    <source>
        <dbReference type="EMBL" id="KAG8089075.1"/>
    </source>
</evidence>
<feature type="signal peptide" evidence="10">
    <location>
        <begin position="1"/>
        <end position="35"/>
    </location>
</feature>
<keyword evidence="4 10" id="KW-0217">Developmental protein</keyword>
<evidence type="ECO:0000256" key="10">
    <source>
        <dbReference type="RuleBase" id="RU368031"/>
    </source>
</evidence>
<evidence type="ECO:0000256" key="1">
    <source>
        <dbReference type="ARBA" id="ARBA00003158"/>
    </source>
</evidence>
<name>A0A8J5WFH3_ZIZPA</name>
<comment type="PTM">
    <text evidence="10">Sulfation is important for activity and for the binding to a putative membrane receptor.</text>
</comment>
<dbReference type="InterPro" id="IPR009438">
    <property type="entry name" value="Phytosulfokine"/>
</dbReference>
<dbReference type="EMBL" id="JAAALK010000081">
    <property type="protein sequence ID" value="KAG8089075.1"/>
    <property type="molecule type" value="Genomic_DNA"/>
</dbReference>
<dbReference type="PANTHER" id="PTHR33285">
    <property type="entry name" value="PHYTOSULFOKINES 3"/>
    <property type="match status" value="1"/>
</dbReference>
<evidence type="ECO:0000256" key="3">
    <source>
        <dbReference type="ARBA" id="ARBA00010781"/>
    </source>
</evidence>
<gene>
    <name evidence="12" type="ORF">GUJ93_ZPchr0011g28702</name>
</gene>
<keyword evidence="7 10" id="KW-0732">Signal</keyword>
<keyword evidence="9 10" id="KW-0339">Growth factor</keyword>
<evidence type="ECO:0000256" key="8">
    <source>
        <dbReference type="ARBA" id="ARBA00022782"/>
    </source>
</evidence>
<comment type="PTM">
    <text evidence="10">PSK-alpha is produced by endopeptidase digestion. PSK-beta is produced from PSK-alpha by exopeptidase digestion.</text>
</comment>
<evidence type="ECO:0000256" key="6">
    <source>
        <dbReference type="ARBA" id="ARBA00022641"/>
    </source>
</evidence>
<dbReference type="PROSITE" id="PS51257">
    <property type="entry name" value="PROKAR_LIPOPROTEIN"/>
    <property type="match status" value="1"/>
</dbReference>
<feature type="chain" id="PRO_5035341175" description="Phytosulfokine" evidence="10">
    <location>
        <begin position="36"/>
        <end position="120"/>
    </location>
</feature>
<evidence type="ECO:0000256" key="5">
    <source>
        <dbReference type="ARBA" id="ARBA00022525"/>
    </source>
</evidence>
<reference evidence="12" key="1">
    <citation type="journal article" date="2021" name="bioRxiv">
        <title>Whole Genome Assembly and Annotation of Northern Wild Rice, Zizania palustris L., Supports a Whole Genome Duplication in the Zizania Genus.</title>
        <authorList>
            <person name="Haas M."/>
            <person name="Kono T."/>
            <person name="Macchietto M."/>
            <person name="Millas R."/>
            <person name="McGilp L."/>
            <person name="Shao M."/>
            <person name="Duquette J."/>
            <person name="Hirsch C.N."/>
            <person name="Kimball J."/>
        </authorList>
    </citation>
    <scope>NUCLEOTIDE SEQUENCE</scope>
    <source>
        <tissue evidence="12">Fresh leaf tissue</tissue>
    </source>
</reference>
<dbReference type="OrthoDB" id="693276at2759"/>
<organism evidence="12 13">
    <name type="scientific">Zizania palustris</name>
    <name type="common">Northern wild rice</name>
    <dbReference type="NCBI Taxonomy" id="103762"/>
    <lineage>
        <taxon>Eukaryota</taxon>
        <taxon>Viridiplantae</taxon>
        <taxon>Streptophyta</taxon>
        <taxon>Embryophyta</taxon>
        <taxon>Tracheophyta</taxon>
        <taxon>Spermatophyta</taxon>
        <taxon>Magnoliopsida</taxon>
        <taxon>Liliopsida</taxon>
        <taxon>Poales</taxon>
        <taxon>Poaceae</taxon>
        <taxon>BOP clade</taxon>
        <taxon>Oryzoideae</taxon>
        <taxon>Oryzeae</taxon>
        <taxon>Zizaniinae</taxon>
        <taxon>Zizania</taxon>
    </lineage>
</organism>
<dbReference type="PANTHER" id="PTHR33285:SF32">
    <property type="entry name" value="PHYTOSULFOKINES 5"/>
    <property type="match status" value="1"/>
</dbReference>
<keyword evidence="13" id="KW-1185">Reference proteome</keyword>
<keyword evidence="5 10" id="KW-0964">Secreted</keyword>
<protein>
    <recommendedName>
        <fullName evidence="10">Phytosulfokine</fullName>
    </recommendedName>
    <component>
        <recommendedName>
            <fullName evidence="10">Phytosulfokine-alpha</fullName>
            <shortName evidence="10">PSK-alpha</shortName>
            <shortName evidence="10">Phytosulfokine-a</shortName>
        </recommendedName>
    </component>
    <component>
        <recommendedName>
            <fullName evidence="10">Phytosulfokine-beta</fullName>
            <shortName evidence="10">PSK-beta</shortName>
            <shortName evidence="10">Phytosulfokine-b</shortName>
        </recommendedName>
    </component>
</protein>
<dbReference type="AlphaFoldDB" id="A0A8J5WFH3"/>
<keyword evidence="6 10" id="KW-0765">Sulfation</keyword>
<dbReference type="GO" id="GO:0008083">
    <property type="term" value="F:growth factor activity"/>
    <property type="evidence" value="ECO:0007669"/>
    <property type="project" value="UniProtKB-UniRule"/>
</dbReference>
<accession>A0A8J5WFH3</accession>
<evidence type="ECO:0000256" key="2">
    <source>
        <dbReference type="ARBA" id="ARBA00004613"/>
    </source>
</evidence>
<evidence type="ECO:0000256" key="4">
    <source>
        <dbReference type="ARBA" id="ARBA00022473"/>
    </source>
</evidence>
<evidence type="ECO:0000313" key="13">
    <source>
        <dbReference type="Proteomes" id="UP000729402"/>
    </source>
</evidence>
<reference evidence="12" key="2">
    <citation type="submission" date="2021-02" db="EMBL/GenBank/DDBJ databases">
        <authorList>
            <person name="Kimball J.A."/>
            <person name="Haas M.W."/>
            <person name="Macchietto M."/>
            <person name="Kono T."/>
            <person name="Duquette J."/>
            <person name="Shao M."/>
        </authorList>
    </citation>
    <scope>NUCLEOTIDE SEQUENCE</scope>
    <source>
        <tissue evidence="12">Fresh leaf tissue</tissue>
    </source>
</reference>
<comment type="similarity">
    <text evidence="3 10">Belongs to the phytosulfokine family.</text>
</comment>
<comment type="subcellular location">
    <subcellularLocation>
        <location evidence="2 10">Secreted</location>
    </subcellularLocation>
</comment>
<dbReference type="Proteomes" id="UP000729402">
    <property type="component" value="Unassembled WGS sequence"/>
</dbReference>
<dbReference type="GO" id="GO:0030154">
    <property type="term" value="P:cell differentiation"/>
    <property type="evidence" value="ECO:0007669"/>
    <property type="project" value="UniProtKB-UniRule"/>
</dbReference>
<evidence type="ECO:0000256" key="11">
    <source>
        <dbReference type="SAM" id="MobiDB-lite"/>
    </source>
</evidence>
<proteinExistence type="inferred from homology"/>
<keyword evidence="8 10" id="KW-0221">Differentiation</keyword>
<dbReference type="GO" id="GO:0008283">
    <property type="term" value="P:cell population proliferation"/>
    <property type="evidence" value="ECO:0007669"/>
    <property type="project" value="UniProtKB-UniRule"/>
</dbReference>
<dbReference type="GO" id="GO:0005576">
    <property type="term" value="C:extracellular region"/>
    <property type="evidence" value="ECO:0007669"/>
    <property type="project" value="UniProtKB-SubCell"/>
</dbReference>
<comment type="caution">
    <text evidence="12">The sequence shown here is derived from an EMBL/GenBank/DDBJ whole genome shotgun (WGS) entry which is preliminary data.</text>
</comment>
<evidence type="ECO:0000256" key="9">
    <source>
        <dbReference type="ARBA" id="ARBA00023030"/>
    </source>
</evidence>
<sequence>MRAHGVSSCSSSRLAALALLLVLVACFFFHSGAAAARPLPAAALDLPRARQENDGVKTAADGPVLQQGSTGNGHEVAELMGAAAEEVEDCEEGNDDECVQRRLLRDAHLDYIYTQHNGRP</sequence>
<dbReference type="Pfam" id="PF06404">
    <property type="entry name" value="PSK"/>
    <property type="match status" value="1"/>
</dbReference>
<feature type="region of interest" description="Disordered" evidence="11">
    <location>
        <begin position="53"/>
        <end position="73"/>
    </location>
</feature>